<evidence type="ECO:0000313" key="2">
    <source>
        <dbReference type="EMBL" id="KAK6521330.1"/>
    </source>
</evidence>
<dbReference type="Pfam" id="PF12937">
    <property type="entry name" value="F-box-like"/>
    <property type="match status" value="1"/>
</dbReference>
<dbReference type="InterPro" id="IPR036047">
    <property type="entry name" value="F-box-like_dom_sf"/>
</dbReference>
<name>A0AAN8NXU6_9PEZI</name>
<comment type="caution">
    <text evidence="2">The sequence shown here is derived from an EMBL/GenBank/DDBJ whole genome shotgun (WGS) entry which is preliminary data.</text>
</comment>
<dbReference type="Proteomes" id="UP001307849">
    <property type="component" value="Unassembled WGS sequence"/>
</dbReference>
<dbReference type="EMBL" id="JAVHJM010000001">
    <property type="protein sequence ID" value="KAK6521330.1"/>
    <property type="molecule type" value="Genomic_DNA"/>
</dbReference>
<reference evidence="2 3" key="1">
    <citation type="submission" date="2019-10" db="EMBL/GenBank/DDBJ databases">
        <authorList>
            <person name="Palmer J.M."/>
        </authorList>
    </citation>
    <scope>NUCLEOTIDE SEQUENCE [LARGE SCALE GENOMIC DNA]</scope>
    <source>
        <strain evidence="2 3">TWF506</strain>
    </source>
</reference>
<feature type="domain" description="F-box" evidence="1">
    <location>
        <begin position="11"/>
        <end position="49"/>
    </location>
</feature>
<dbReference type="SUPFAM" id="SSF81383">
    <property type="entry name" value="F-box domain"/>
    <property type="match status" value="1"/>
</dbReference>
<gene>
    <name evidence="2" type="ORF">TWF506_001554</name>
</gene>
<proteinExistence type="predicted"/>
<evidence type="ECO:0000259" key="1">
    <source>
        <dbReference type="Pfam" id="PF12937"/>
    </source>
</evidence>
<organism evidence="2 3">
    <name type="scientific">Arthrobotrys conoides</name>
    <dbReference type="NCBI Taxonomy" id="74498"/>
    <lineage>
        <taxon>Eukaryota</taxon>
        <taxon>Fungi</taxon>
        <taxon>Dikarya</taxon>
        <taxon>Ascomycota</taxon>
        <taxon>Pezizomycotina</taxon>
        <taxon>Orbiliomycetes</taxon>
        <taxon>Orbiliales</taxon>
        <taxon>Orbiliaceae</taxon>
        <taxon>Arthrobotrys</taxon>
    </lineage>
</organism>
<sequence>MASIVTLVRAPEVLDEILQYVSDIEALNLALTCRSLYAPCSRHLWRTLRVERSVYSSSGRTIASNGRFQLAIDNYWAKSEWLKYTRYVVLGRIRDQYGVELHGVTKLLQENKLSPNRVDFEILLSPEDIHGCRDLKIFGYLHDLKRYSESRSSQEFSILLKSNMVHSLPDLVDLSKVTRLTLAVSVEPLNSYSLTDGIEDLALVLKEAINVVYFSWEGGVRESRKRHITKIWDSLQKLQAVVAGLRHLSHLKIRRYLYHPSFFLVPPGSVRKLSLDCIASEAWWRSFARCPLYGVEILSIDYVLGCDTPDGLQGFVDSTKTKFDDVVLEDVAVRSLQKFSCNRAWSNIPRNLGECILRNNRGLDLNSRKEIKRRDAVGVIAECHKLYEREYRNCLELIVPRYTRKFAEGYEVGVEESLEFMAEWAEMLVLTIQPDFVEIIKNWIVEKDRAERAAGIEISCLGIEIRHREKRDIREDDREKARNFVVPLVYEFSGALRSVKARVVDAIAVKLAMCEEVGKKAAMVLLVEDVVARIQNVRQGIRDFN</sequence>
<protein>
    <recommendedName>
        <fullName evidence="1">F-box domain-containing protein</fullName>
    </recommendedName>
</protein>
<keyword evidence="3" id="KW-1185">Reference proteome</keyword>
<accession>A0AAN8NXU6</accession>
<dbReference type="AlphaFoldDB" id="A0AAN8NXU6"/>
<evidence type="ECO:0000313" key="3">
    <source>
        <dbReference type="Proteomes" id="UP001307849"/>
    </source>
</evidence>
<dbReference type="InterPro" id="IPR001810">
    <property type="entry name" value="F-box_dom"/>
</dbReference>